<organism evidence="2 3">
    <name type="scientific">Undibacterium cyanobacteriorum</name>
    <dbReference type="NCBI Taxonomy" id="3073561"/>
    <lineage>
        <taxon>Bacteria</taxon>
        <taxon>Pseudomonadati</taxon>
        <taxon>Pseudomonadota</taxon>
        <taxon>Betaproteobacteria</taxon>
        <taxon>Burkholderiales</taxon>
        <taxon>Oxalobacteraceae</taxon>
        <taxon>Undibacterium</taxon>
    </lineage>
</organism>
<accession>A0ABY9RIV4</accession>
<dbReference type="RefSeq" id="WP_309482647.1">
    <property type="nucleotide sequence ID" value="NZ_CP133720.1"/>
</dbReference>
<keyword evidence="3" id="KW-1185">Reference proteome</keyword>
<keyword evidence="1" id="KW-0472">Membrane</keyword>
<proteinExistence type="predicted"/>
<feature type="transmembrane region" description="Helical" evidence="1">
    <location>
        <begin position="74"/>
        <end position="93"/>
    </location>
</feature>
<keyword evidence="1" id="KW-1133">Transmembrane helix</keyword>
<feature type="transmembrane region" description="Helical" evidence="1">
    <location>
        <begin position="99"/>
        <end position="116"/>
    </location>
</feature>
<evidence type="ECO:0000256" key="1">
    <source>
        <dbReference type="SAM" id="Phobius"/>
    </source>
</evidence>
<protein>
    <recommendedName>
        <fullName evidence="4">SMODS and SLOG-associating 2TM effector domain-containing protein</fullName>
    </recommendedName>
</protein>
<keyword evidence="1" id="KW-0812">Transmembrane</keyword>
<sequence>MVHFLLFSVHMSDQEKNLPSSTAPINARTAVKPLAKTATLHPLEAKKIEAIKHRYLQAKQMPENFSRSHLRAPIYRLPATMAFIPSVFVSVAALVNGNAWMLGAGFIALVGSGLWLRQTLKTQTKLLESLSWFEVDDLQKLDDLLERVTQQSDVQLQQMLSDMRQLLSRVIDLQLSLYQAGQSHRTDLEREFYLREFIGRYWPDTLHAYLQVSPEARDQATQLDGKTAHELLYSQLALLQEGLCLHQQALQEVTQQHAIEQLIQQQVFLESKKKQNGS</sequence>
<evidence type="ECO:0008006" key="4">
    <source>
        <dbReference type="Google" id="ProtNLM"/>
    </source>
</evidence>
<dbReference type="EMBL" id="CP133720">
    <property type="protein sequence ID" value="WMW81157.1"/>
    <property type="molecule type" value="Genomic_DNA"/>
</dbReference>
<evidence type="ECO:0000313" key="2">
    <source>
        <dbReference type="EMBL" id="WMW81157.1"/>
    </source>
</evidence>
<reference evidence="2" key="1">
    <citation type="submission" date="2023-09" db="EMBL/GenBank/DDBJ databases">
        <title>Undibacterium sp. 20NA77.5 isolated from freshwater.</title>
        <authorList>
            <person name="Le V."/>
            <person name="Ko S.-R."/>
            <person name="Ahn C.-Y."/>
            <person name="Oh H.-M."/>
        </authorList>
    </citation>
    <scope>NUCLEOTIDE SEQUENCE</scope>
    <source>
        <strain evidence="2">20NA77.5</strain>
    </source>
</reference>
<evidence type="ECO:0000313" key="3">
    <source>
        <dbReference type="Proteomes" id="UP001181355"/>
    </source>
</evidence>
<gene>
    <name evidence="2" type="ORF">RF679_02455</name>
</gene>
<dbReference type="Proteomes" id="UP001181355">
    <property type="component" value="Chromosome"/>
</dbReference>
<name>A0ABY9RIV4_9BURK</name>